<organism evidence="1 2">
    <name type="scientific">Channa striata</name>
    <name type="common">Snakehead murrel</name>
    <name type="synonym">Ophicephalus striatus</name>
    <dbReference type="NCBI Taxonomy" id="64152"/>
    <lineage>
        <taxon>Eukaryota</taxon>
        <taxon>Metazoa</taxon>
        <taxon>Chordata</taxon>
        <taxon>Craniata</taxon>
        <taxon>Vertebrata</taxon>
        <taxon>Euteleostomi</taxon>
        <taxon>Actinopterygii</taxon>
        <taxon>Neopterygii</taxon>
        <taxon>Teleostei</taxon>
        <taxon>Neoteleostei</taxon>
        <taxon>Acanthomorphata</taxon>
        <taxon>Anabantaria</taxon>
        <taxon>Anabantiformes</taxon>
        <taxon>Channoidei</taxon>
        <taxon>Channidae</taxon>
        <taxon>Channa</taxon>
    </lineage>
</organism>
<dbReference type="Proteomes" id="UP001187415">
    <property type="component" value="Unassembled WGS sequence"/>
</dbReference>
<dbReference type="EMBL" id="JAUPFM010000018">
    <property type="protein sequence ID" value="KAK2822381.1"/>
    <property type="molecule type" value="Genomic_DNA"/>
</dbReference>
<proteinExistence type="predicted"/>
<evidence type="ECO:0000313" key="2">
    <source>
        <dbReference type="Proteomes" id="UP001187415"/>
    </source>
</evidence>
<protein>
    <submittedName>
        <fullName evidence="1">Uncharacterized protein</fullName>
    </submittedName>
</protein>
<evidence type="ECO:0000313" key="1">
    <source>
        <dbReference type="EMBL" id="KAK2822381.1"/>
    </source>
</evidence>
<dbReference type="AlphaFoldDB" id="A0AA88IZM9"/>
<comment type="caution">
    <text evidence="1">The sequence shown here is derived from an EMBL/GenBank/DDBJ whole genome shotgun (WGS) entry which is preliminary data.</text>
</comment>
<keyword evidence="2" id="KW-1185">Reference proteome</keyword>
<name>A0AA88IZM9_CHASR</name>
<reference evidence="1" key="1">
    <citation type="submission" date="2023-07" db="EMBL/GenBank/DDBJ databases">
        <title>Chromosome-level Genome Assembly of Striped Snakehead (Channa striata).</title>
        <authorList>
            <person name="Liu H."/>
        </authorList>
    </citation>
    <scope>NUCLEOTIDE SEQUENCE</scope>
    <source>
        <strain evidence="1">Gz</strain>
        <tissue evidence="1">Muscle</tissue>
    </source>
</reference>
<accession>A0AA88IZM9</accession>
<gene>
    <name evidence="1" type="ORF">Q5P01_022446</name>
</gene>
<sequence>MHEEKKRSCSAYLAAAVFLTWYLSQAVDCHRLKKTERRHGRKEENFPQAFIGDRSNYQADFAGWSQGQTHDTSSREAAWKRLATSLQCSGTQMLFKAMGPGASQFSVEQEGAPPMPLSQVPSTCGYSMQTDPLALVMIVPYDGCNVLQEGGGYVLPMRWQGMPLSLWCPKRAANAPTTVSQMPGNPDAIVVPEPSTEAMTTKPDTSTFPQHPLFFPVYSYNPFFLPPLPTTTAAPTTSKTTTVSAAAARPPPMYPLPFNPSLYAPFNWAFLGPFPEPAEPTLTQTNLTEHWSLPFPQYIPFYYPSLPYRVFPRYPQYPIQMPEMMKRLQPDPMQYYHFHDRSPAQVHFSHVPN</sequence>